<feature type="domain" description="Barstar (barnase inhibitor)" evidence="2">
    <location>
        <begin position="2"/>
        <end position="83"/>
    </location>
</feature>
<organism evidence="3 4">
    <name type="scientific">Pantoea rodasii</name>
    <dbReference type="NCBI Taxonomy" id="1076549"/>
    <lineage>
        <taxon>Bacteria</taxon>
        <taxon>Pseudomonadati</taxon>
        <taxon>Pseudomonadota</taxon>
        <taxon>Gammaproteobacteria</taxon>
        <taxon>Enterobacterales</taxon>
        <taxon>Erwiniaceae</taxon>
        <taxon>Pantoea</taxon>
    </lineage>
</organism>
<comment type="similarity">
    <text evidence="1">Belongs to the barstar family.</text>
</comment>
<gene>
    <name evidence="3" type="ORF">PRCB_01660</name>
</gene>
<evidence type="ECO:0000313" key="3">
    <source>
        <dbReference type="EMBL" id="PJZ07395.1"/>
    </source>
</evidence>
<sequence>MLTLSFDFQQLADRQAFYREFVAQSGCSGEFGCNLDALWDWLTGGMILPATIHLRHAESASEQAEFAPVLALLEEAAQQLQGELRLIRELGV</sequence>
<evidence type="ECO:0000259" key="2">
    <source>
        <dbReference type="Pfam" id="PF01337"/>
    </source>
</evidence>
<dbReference type="STRING" id="1076549.HA45_10545"/>
<reference evidence="3 4" key="1">
    <citation type="submission" date="2017-11" db="EMBL/GenBank/DDBJ databases">
        <title>The genome sequence of Pantoea rodasii DSM 26611.</title>
        <authorList>
            <person name="Gao J."/>
            <person name="Mao X."/>
            <person name="Sun J."/>
        </authorList>
    </citation>
    <scope>NUCLEOTIDE SEQUENCE [LARGE SCALE GENOMIC DNA]</scope>
    <source>
        <strain evidence="3 4">DSM 26611</strain>
    </source>
</reference>
<evidence type="ECO:0000256" key="1">
    <source>
        <dbReference type="ARBA" id="ARBA00006845"/>
    </source>
</evidence>
<dbReference type="Pfam" id="PF01337">
    <property type="entry name" value="Barstar"/>
    <property type="match status" value="1"/>
</dbReference>
<dbReference type="RefSeq" id="WP_100700023.1">
    <property type="nucleotide sequence ID" value="NZ_MLFP01000006.1"/>
</dbReference>
<dbReference type="AlphaFoldDB" id="A0A2M9WIK2"/>
<evidence type="ECO:0000313" key="4">
    <source>
        <dbReference type="Proteomes" id="UP000232062"/>
    </source>
</evidence>
<protein>
    <submittedName>
        <fullName evidence="3">Barstar, RNAse (Barnase) inhibitor</fullName>
    </submittedName>
</protein>
<dbReference type="SUPFAM" id="SSF52038">
    <property type="entry name" value="Barstar-related"/>
    <property type="match status" value="1"/>
</dbReference>
<proteinExistence type="inferred from homology"/>
<dbReference type="EMBL" id="PIQI01000003">
    <property type="protein sequence ID" value="PJZ07395.1"/>
    <property type="molecule type" value="Genomic_DNA"/>
</dbReference>
<dbReference type="InterPro" id="IPR035905">
    <property type="entry name" value="Barstar-like_sf"/>
</dbReference>
<accession>A0A2M9WIK2</accession>
<dbReference type="Gene3D" id="3.30.370.10">
    <property type="entry name" value="Barstar-like"/>
    <property type="match status" value="1"/>
</dbReference>
<dbReference type="OrthoDB" id="7575400at2"/>
<keyword evidence="4" id="KW-1185">Reference proteome</keyword>
<dbReference type="Proteomes" id="UP000232062">
    <property type="component" value="Unassembled WGS sequence"/>
</dbReference>
<name>A0A2M9WIK2_9GAMM</name>
<comment type="caution">
    <text evidence="3">The sequence shown here is derived from an EMBL/GenBank/DDBJ whole genome shotgun (WGS) entry which is preliminary data.</text>
</comment>
<dbReference type="InterPro" id="IPR000468">
    <property type="entry name" value="Barstar"/>
</dbReference>